<evidence type="ECO:0000256" key="6">
    <source>
        <dbReference type="RuleBase" id="RU366025"/>
    </source>
</evidence>
<dbReference type="Gene3D" id="3.10.20.90">
    <property type="entry name" value="Phosphatidylinositol 3-kinase Catalytic Subunit, Chain A, domain 1"/>
    <property type="match status" value="1"/>
</dbReference>
<feature type="compositionally biased region" description="Basic and acidic residues" evidence="7">
    <location>
        <begin position="366"/>
        <end position="389"/>
    </location>
</feature>
<keyword evidence="5 6" id="KW-0788">Thiol protease</keyword>
<protein>
    <recommendedName>
        <fullName evidence="6">Ubiquitin carboxyl-terminal hydrolase</fullName>
        <ecNumber evidence="6">3.4.19.12</ecNumber>
    </recommendedName>
</protein>
<keyword evidence="3 6" id="KW-0833">Ubl conjugation pathway</keyword>
<dbReference type="PANTHER" id="PTHR43982">
    <property type="entry name" value="UBIQUITIN CARBOXYL-TERMINAL HYDROLASE"/>
    <property type="match status" value="1"/>
</dbReference>
<evidence type="ECO:0000259" key="8">
    <source>
        <dbReference type="PROSITE" id="PS50053"/>
    </source>
</evidence>
<name>A0ABP9Z1Z6_9FUNG</name>
<dbReference type="EC" id="3.4.19.12" evidence="6"/>
<evidence type="ECO:0000259" key="9">
    <source>
        <dbReference type="PROSITE" id="PS50235"/>
    </source>
</evidence>
<dbReference type="PANTHER" id="PTHR43982:SF1">
    <property type="entry name" value="UBIQUITIN CARBOXYL-TERMINAL HYDROLASE 14"/>
    <property type="match status" value="1"/>
</dbReference>
<dbReference type="PROSITE" id="PS00973">
    <property type="entry name" value="USP_2"/>
    <property type="match status" value="1"/>
</dbReference>
<feature type="domain" description="Ubiquitin-like" evidence="8">
    <location>
        <begin position="1"/>
        <end position="79"/>
    </location>
</feature>
<accession>A0ABP9Z1Z6</accession>
<comment type="caution">
    <text evidence="10">The sequence shown here is derived from an EMBL/GenBank/DDBJ whole genome shotgun (WGS) entry which is preliminary data.</text>
</comment>
<evidence type="ECO:0000256" key="1">
    <source>
        <dbReference type="ARBA" id="ARBA00000707"/>
    </source>
</evidence>
<dbReference type="InterPro" id="IPR000626">
    <property type="entry name" value="Ubiquitin-like_dom"/>
</dbReference>
<dbReference type="CDD" id="cd16104">
    <property type="entry name" value="Ubl_USP14_like"/>
    <property type="match status" value="1"/>
</dbReference>
<dbReference type="InterPro" id="IPR018200">
    <property type="entry name" value="USP_CS"/>
</dbReference>
<dbReference type="Pfam" id="PF00240">
    <property type="entry name" value="ubiquitin"/>
    <property type="match status" value="1"/>
</dbReference>
<dbReference type="EMBL" id="BAABUK010000015">
    <property type="protein sequence ID" value="GAA5813127.1"/>
    <property type="molecule type" value="Genomic_DNA"/>
</dbReference>
<evidence type="ECO:0000256" key="7">
    <source>
        <dbReference type="SAM" id="MobiDB-lite"/>
    </source>
</evidence>
<dbReference type="Pfam" id="PF00443">
    <property type="entry name" value="UCH"/>
    <property type="match status" value="1"/>
</dbReference>
<dbReference type="PROSITE" id="PS00299">
    <property type="entry name" value="UBIQUITIN_1"/>
    <property type="match status" value="1"/>
</dbReference>
<dbReference type="SUPFAM" id="SSF54236">
    <property type="entry name" value="Ubiquitin-like"/>
    <property type="match status" value="1"/>
</dbReference>
<evidence type="ECO:0000256" key="3">
    <source>
        <dbReference type="ARBA" id="ARBA00022786"/>
    </source>
</evidence>
<dbReference type="InterPro" id="IPR028889">
    <property type="entry name" value="USP"/>
</dbReference>
<sequence>MIVYLSSSRAIDLFKWSGKKFENLELDTDESAELFKTQIYSQTGVPPERQKIMVKGGILKDTTDLNKLGLKEGHSFMMMGTAGELPKAPPKPVQFLEDMTDAEVMTALDIPPGLENLGNTCYMNATLQCMRAMPELKNALDKYEGGLNGVDSRGNLVASLRDLFGNLSKVSDGFPPLVFWQMLRQSFPQFSQTGQGGIPMQQDAEECWSELVSVLKAKLPEQDGSGKNFVERYMTGELETETTCPEAPEEEKVVSKHEPFTKLSCHISIHTNYMINGILESLNEELEKNSPTLNREAKYIRKSRVTRLPQYLPIQFVRFFWKPQEQVKAKILRKVKFPLEFDATELCTPELQNKFSKAKLKIKQVEDKKVQKERDEKRRKMNSDIDKPTEPSSSSSSAMDTEEEKFDWTDYLDPELVKDVGCNPTGQYELAAVLTHVGRSADSGHYIAWVKKAANEWHKFDDDKVSVLGDADIERLDGGGDWHTAYIVLYKAKKLE</sequence>
<keyword evidence="4 6" id="KW-0378">Hydrolase</keyword>
<dbReference type="SUPFAM" id="SSF54001">
    <property type="entry name" value="Cysteine proteinases"/>
    <property type="match status" value="1"/>
</dbReference>
<evidence type="ECO:0000256" key="2">
    <source>
        <dbReference type="ARBA" id="ARBA00022670"/>
    </source>
</evidence>
<evidence type="ECO:0000256" key="4">
    <source>
        <dbReference type="ARBA" id="ARBA00022801"/>
    </source>
</evidence>
<keyword evidence="2 6" id="KW-0645">Protease</keyword>
<feature type="domain" description="USP" evidence="9">
    <location>
        <begin position="112"/>
        <end position="493"/>
    </location>
</feature>
<dbReference type="Proteomes" id="UP001473302">
    <property type="component" value="Unassembled WGS sequence"/>
</dbReference>
<dbReference type="InterPro" id="IPR044635">
    <property type="entry name" value="UBP14-like"/>
</dbReference>
<dbReference type="PROSITE" id="PS00972">
    <property type="entry name" value="USP_1"/>
    <property type="match status" value="1"/>
</dbReference>
<dbReference type="PROSITE" id="PS50235">
    <property type="entry name" value="USP_3"/>
    <property type="match status" value="1"/>
</dbReference>
<reference evidence="10 11" key="1">
    <citation type="submission" date="2024-04" db="EMBL/GenBank/DDBJ databases">
        <title>genome sequences of Mucor flavus KT1a and Helicostylum pulchrum KT1b strains isolated from the surface of a dry-aged beef.</title>
        <authorList>
            <person name="Toyotome T."/>
            <person name="Hosono M."/>
            <person name="Torimaru M."/>
            <person name="Fukuda K."/>
            <person name="Mikami N."/>
        </authorList>
    </citation>
    <scope>NUCLEOTIDE SEQUENCE [LARGE SCALE GENOMIC DNA]</scope>
    <source>
        <strain evidence="10 11">KT1a</strain>
    </source>
</reference>
<evidence type="ECO:0000256" key="5">
    <source>
        <dbReference type="ARBA" id="ARBA00022807"/>
    </source>
</evidence>
<proteinExistence type="inferred from homology"/>
<dbReference type="CDD" id="cd02657">
    <property type="entry name" value="Peptidase_C19A"/>
    <property type="match status" value="1"/>
</dbReference>
<dbReference type="Gene3D" id="3.90.70.10">
    <property type="entry name" value="Cysteine proteinases"/>
    <property type="match status" value="1"/>
</dbReference>
<dbReference type="InterPro" id="IPR029071">
    <property type="entry name" value="Ubiquitin-like_domsf"/>
</dbReference>
<evidence type="ECO:0000313" key="11">
    <source>
        <dbReference type="Proteomes" id="UP001473302"/>
    </source>
</evidence>
<comment type="similarity">
    <text evidence="6">Belongs to the peptidase C19 family.</text>
</comment>
<gene>
    <name evidence="10" type="ORF">MFLAVUS_006596</name>
</gene>
<dbReference type="InterPro" id="IPR001394">
    <property type="entry name" value="Peptidase_C19_UCH"/>
</dbReference>
<organism evidence="10 11">
    <name type="scientific">Mucor flavus</name>
    <dbReference type="NCBI Taxonomy" id="439312"/>
    <lineage>
        <taxon>Eukaryota</taxon>
        <taxon>Fungi</taxon>
        <taxon>Fungi incertae sedis</taxon>
        <taxon>Mucoromycota</taxon>
        <taxon>Mucoromycotina</taxon>
        <taxon>Mucoromycetes</taxon>
        <taxon>Mucorales</taxon>
        <taxon>Mucorineae</taxon>
        <taxon>Mucoraceae</taxon>
        <taxon>Mucor</taxon>
    </lineage>
</organism>
<dbReference type="PROSITE" id="PS50053">
    <property type="entry name" value="UBIQUITIN_2"/>
    <property type="match status" value="1"/>
</dbReference>
<feature type="region of interest" description="Disordered" evidence="7">
    <location>
        <begin position="366"/>
        <end position="401"/>
    </location>
</feature>
<comment type="catalytic activity">
    <reaction evidence="1 6">
        <text>Thiol-dependent hydrolysis of ester, thioester, amide, peptide and isopeptide bonds formed by the C-terminal Gly of ubiquitin (a 76-residue protein attached to proteins as an intracellular targeting signal).</text>
        <dbReference type="EC" id="3.4.19.12"/>
    </reaction>
</comment>
<dbReference type="SMART" id="SM00213">
    <property type="entry name" value="UBQ"/>
    <property type="match status" value="1"/>
</dbReference>
<dbReference type="InterPro" id="IPR038765">
    <property type="entry name" value="Papain-like_cys_pep_sf"/>
</dbReference>
<keyword evidence="11" id="KW-1185">Reference proteome</keyword>
<dbReference type="InterPro" id="IPR019954">
    <property type="entry name" value="Ubiquitin_CS"/>
</dbReference>
<evidence type="ECO:0000313" key="10">
    <source>
        <dbReference type="EMBL" id="GAA5813127.1"/>
    </source>
</evidence>